<dbReference type="Proteomes" id="UP000597762">
    <property type="component" value="Unassembled WGS sequence"/>
</dbReference>
<reference evidence="2" key="1">
    <citation type="submission" date="2021-01" db="EMBL/GenBank/DDBJ databases">
        <authorList>
            <person name="Li R."/>
            <person name="Bekaert M."/>
        </authorList>
    </citation>
    <scope>NUCLEOTIDE SEQUENCE</scope>
    <source>
        <strain evidence="2">Farmed</strain>
    </source>
</reference>
<sequence length="291" mass="31803">MTLFSRTSNPFLPSIRDKVVPFAVVHLSPARTGSSTASTHSLLTTCRKVLDHTTCPASQRSYLHWGHSASYFFTGDPSAFPGPFSFSVGGTSVLTRFIPSLRSPPSLVPELATSRAGSQCTRVGPTLVKCTNWNPSFTHALPCQFILPGRQHRTPLRPPPNQQGHEYKPPEPASSVPRASSRPYQQGDGENNSSYSILLLLFLAGGYTLKQYLKHRPTPPPAPYMHGPRPHSSPAPMINAHSSFLRLGSIPASSECLSGVRLTSLSLRRALLEMDRLPFTTPSHYHRDSGP</sequence>
<protein>
    <submittedName>
        <fullName evidence="2">Uncharacterized protein</fullName>
    </submittedName>
</protein>
<proteinExistence type="predicted"/>
<evidence type="ECO:0000313" key="2">
    <source>
        <dbReference type="EMBL" id="CAE1251460.1"/>
    </source>
</evidence>
<evidence type="ECO:0000256" key="1">
    <source>
        <dbReference type="SAM" id="MobiDB-lite"/>
    </source>
</evidence>
<keyword evidence="3" id="KW-1185">Reference proteome</keyword>
<accession>A0A812C4F2</accession>
<dbReference type="AlphaFoldDB" id="A0A812C4F2"/>
<gene>
    <name evidence="2" type="ORF">SPHA_27523</name>
</gene>
<feature type="compositionally biased region" description="Low complexity" evidence="1">
    <location>
        <begin position="173"/>
        <end position="183"/>
    </location>
</feature>
<name>A0A812C4F2_ACAPH</name>
<evidence type="ECO:0000313" key="3">
    <source>
        <dbReference type="Proteomes" id="UP000597762"/>
    </source>
</evidence>
<feature type="region of interest" description="Disordered" evidence="1">
    <location>
        <begin position="151"/>
        <end position="188"/>
    </location>
</feature>
<organism evidence="2 3">
    <name type="scientific">Acanthosepion pharaonis</name>
    <name type="common">Pharaoh cuttlefish</name>
    <name type="synonym">Sepia pharaonis</name>
    <dbReference type="NCBI Taxonomy" id="158019"/>
    <lineage>
        <taxon>Eukaryota</taxon>
        <taxon>Metazoa</taxon>
        <taxon>Spiralia</taxon>
        <taxon>Lophotrochozoa</taxon>
        <taxon>Mollusca</taxon>
        <taxon>Cephalopoda</taxon>
        <taxon>Coleoidea</taxon>
        <taxon>Decapodiformes</taxon>
        <taxon>Sepiida</taxon>
        <taxon>Sepiina</taxon>
        <taxon>Sepiidae</taxon>
        <taxon>Acanthosepion</taxon>
    </lineage>
</organism>
<comment type="caution">
    <text evidence="2">The sequence shown here is derived from an EMBL/GenBank/DDBJ whole genome shotgun (WGS) entry which is preliminary data.</text>
</comment>
<dbReference type="EMBL" id="CAHIKZ030001071">
    <property type="protein sequence ID" value="CAE1251460.1"/>
    <property type="molecule type" value="Genomic_DNA"/>
</dbReference>